<dbReference type="Proteomes" id="UP000008281">
    <property type="component" value="Unassembled WGS sequence"/>
</dbReference>
<feature type="chain" id="PRO_5003174652" description="Receptor L-domain domain-containing protein" evidence="2">
    <location>
        <begin position="20"/>
        <end position="403"/>
    </location>
</feature>
<keyword evidence="1" id="KW-0472">Membrane</keyword>
<evidence type="ECO:0000313" key="5">
    <source>
        <dbReference type="Proteomes" id="UP000008281"/>
    </source>
</evidence>
<protein>
    <recommendedName>
        <fullName evidence="3">Receptor L-domain domain-containing protein</fullName>
    </recommendedName>
</protein>
<keyword evidence="5" id="KW-1185">Reference proteome</keyword>
<feature type="transmembrane region" description="Helical" evidence="1">
    <location>
        <begin position="371"/>
        <end position="393"/>
    </location>
</feature>
<dbReference type="InterPro" id="IPR036941">
    <property type="entry name" value="Rcpt_L-dom_sf"/>
</dbReference>
<dbReference type="eggNOG" id="ENOG502THDH">
    <property type="taxonomic scope" value="Eukaryota"/>
</dbReference>
<dbReference type="HOGENOM" id="CLU_028064_0_0_1"/>
<evidence type="ECO:0000256" key="2">
    <source>
        <dbReference type="SAM" id="SignalP"/>
    </source>
</evidence>
<dbReference type="Gene3D" id="3.80.20.20">
    <property type="entry name" value="Receptor L-domain"/>
    <property type="match status" value="2"/>
</dbReference>
<evidence type="ECO:0000313" key="4">
    <source>
        <dbReference type="EMBL" id="EFO97836.1"/>
    </source>
</evidence>
<keyword evidence="1" id="KW-0812">Transmembrane</keyword>
<sequence>MNAVGSWLIVMISIALVHSVRVDSSLFFKKKRCDPKCTVTQSNFTDFPSECQTVCADIYIDENCDLSENQLTSLFKNMKHLIGSLVVNGTKLTSGKFLAGLETIVTDHYDIVWTNNHEMVELGLSNLSVIDCRRLEISKNSKMADLGLLNLQTALSSSNTASYVWLEIYKLSDNFCMPFDQMEIFLTIHNLNLAYVKANYCEPTKSDDARIHGDVIINSNSNFDNMKSVKAIFGSLIINGTDLENLDFLKSLKYIAPLESTDDEIKSLIICNNPNLINIMLPSLKVKHFLISSSQSLQLLHRNRIRTDKFFAIQISGNNEELMYDSKSCYQLQNSLHKIYRASINGNSCEAIEYKEKRRIMEWKAAMVKDFSFIVIGMSLVGMILLTCIVFWLKRYRTVRPVK</sequence>
<feature type="domain" description="Receptor L-domain" evidence="3">
    <location>
        <begin position="211"/>
        <end position="288"/>
    </location>
</feature>
<name>E3MBB2_CAERE</name>
<dbReference type="AlphaFoldDB" id="E3MBB2"/>
<organism evidence="5">
    <name type="scientific">Caenorhabditis remanei</name>
    <name type="common">Caenorhabditis vulgaris</name>
    <dbReference type="NCBI Taxonomy" id="31234"/>
    <lineage>
        <taxon>Eukaryota</taxon>
        <taxon>Metazoa</taxon>
        <taxon>Ecdysozoa</taxon>
        <taxon>Nematoda</taxon>
        <taxon>Chromadorea</taxon>
        <taxon>Rhabditida</taxon>
        <taxon>Rhabditina</taxon>
        <taxon>Rhabditomorpha</taxon>
        <taxon>Rhabditoidea</taxon>
        <taxon>Rhabditidae</taxon>
        <taxon>Peloderinae</taxon>
        <taxon>Caenorhabditis</taxon>
    </lineage>
</organism>
<dbReference type="Pfam" id="PF01030">
    <property type="entry name" value="Recep_L_domain"/>
    <property type="match status" value="2"/>
</dbReference>
<reference evidence="4" key="1">
    <citation type="submission" date="2007-07" db="EMBL/GenBank/DDBJ databases">
        <title>PCAP assembly of the Caenorhabditis remanei genome.</title>
        <authorList>
            <consortium name="The Caenorhabditis remanei Sequencing Consortium"/>
            <person name="Wilson R.K."/>
        </authorList>
    </citation>
    <scope>NUCLEOTIDE SEQUENCE [LARGE SCALE GENOMIC DNA]</scope>
    <source>
        <strain evidence="4">PB4641</strain>
    </source>
</reference>
<feature type="signal peptide" evidence="2">
    <location>
        <begin position="1"/>
        <end position="19"/>
    </location>
</feature>
<dbReference type="OrthoDB" id="5789728at2759"/>
<dbReference type="InterPro" id="IPR000494">
    <property type="entry name" value="Rcpt_L-dom"/>
</dbReference>
<dbReference type="EMBL" id="DS268433">
    <property type="protein sequence ID" value="EFO97836.1"/>
    <property type="molecule type" value="Genomic_DNA"/>
</dbReference>
<dbReference type="SUPFAM" id="SSF52058">
    <property type="entry name" value="L domain-like"/>
    <property type="match status" value="2"/>
</dbReference>
<dbReference type="PANTHER" id="PTHR21662">
    <property type="entry name" value="RECEPTOR PROTEIN-TYROSINE KINASE"/>
    <property type="match status" value="1"/>
</dbReference>
<feature type="domain" description="Receptor L-domain" evidence="3">
    <location>
        <begin position="51"/>
        <end position="143"/>
    </location>
</feature>
<evidence type="ECO:0000259" key="3">
    <source>
        <dbReference type="Pfam" id="PF01030"/>
    </source>
</evidence>
<proteinExistence type="predicted"/>
<accession>E3MBB2</accession>
<evidence type="ECO:0000256" key="1">
    <source>
        <dbReference type="SAM" id="Phobius"/>
    </source>
</evidence>
<keyword evidence="2" id="KW-0732">Signal</keyword>
<dbReference type="OMA" id="LESIECN"/>
<dbReference type="InterPro" id="IPR053079">
    <property type="entry name" value="SPS2_domain"/>
</dbReference>
<dbReference type="InParanoid" id="E3MBB2"/>
<dbReference type="PANTHER" id="PTHR21662:SF59">
    <property type="entry name" value="RECEPTOR PROTEIN-TYROSINE KINASE"/>
    <property type="match status" value="1"/>
</dbReference>
<gene>
    <name evidence="4" type="ORF">CRE_16007</name>
</gene>
<keyword evidence="1" id="KW-1133">Transmembrane helix</keyword>